<dbReference type="Pfam" id="PF07358">
    <property type="entry name" value="DUF1482"/>
    <property type="match status" value="1"/>
</dbReference>
<evidence type="ECO:0000313" key="2">
    <source>
        <dbReference type="Proteomes" id="UP000192536"/>
    </source>
</evidence>
<sequence>MFALVLTVCYLGGGCDDMVVDAFDTVQECHIAMRQQGLHQAGCYPIEEFIDGDWIPAHSHADF</sequence>
<proteinExistence type="predicted"/>
<evidence type="ECO:0000313" key="1">
    <source>
        <dbReference type="EMBL" id="ORJ25839.1"/>
    </source>
</evidence>
<dbReference type="AlphaFoldDB" id="A0A1X0WGE7"/>
<dbReference type="STRING" id="1646377.BS640_09295"/>
<accession>A0A1X0WGE7</accession>
<keyword evidence="2" id="KW-1185">Reference proteome</keyword>
<reference evidence="1 2" key="1">
    <citation type="journal article" date="2017" name="Int. J. Syst. Evol. Microbiol.">
        <title>Rouxiella badensis sp. nov. and Rouxiella silvae sp. nov. isolated from peat bog soil in Germany and emendation of the genus description.</title>
        <authorList>
            <person name="Le Fleche-Mateos A."/>
            <person name="Kugler J.H."/>
            <person name="Hansen S.H."/>
            <person name="Syldatk C."/>
            <person name="Hausmann R."/>
            <person name="Lomprez F."/>
            <person name="Vandenbogaert M."/>
            <person name="Manuguerra J.C."/>
            <person name="Grimont P.A."/>
        </authorList>
    </citation>
    <scope>NUCLEOTIDE SEQUENCE [LARGE SCALE GENOMIC DNA]</scope>
    <source>
        <strain evidence="1 2">DSM 100043</strain>
    </source>
</reference>
<evidence type="ECO:0008006" key="3">
    <source>
        <dbReference type="Google" id="ProtNLM"/>
    </source>
</evidence>
<dbReference type="RefSeq" id="WP_017491941.1">
    <property type="nucleotide sequence ID" value="NZ_CAUQAZ010000044.1"/>
</dbReference>
<comment type="caution">
    <text evidence="1">The sequence shown here is derived from an EMBL/GenBank/DDBJ whole genome shotgun (WGS) entry which is preliminary data.</text>
</comment>
<dbReference type="EMBL" id="MRWE01000012">
    <property type="protein sequence ID" value="ORJ25839.1"/>
    <property type="molecule type" value="Genomic_DNA"/>
</dbReference>
<protein>
    <recommendedName>
        <fullName evidence="3">DUF1482 domain-containing protein</fullName>
    </recommendedName>
</protein>
<organism evidence="1 2">
    <name type="scientific">Rouxiella badensis</name>
    <dbReference type="NCBI Taxonomy" id="1646377"/>
    <lineage>
        <taxon>Bacteria</taxon>
        <taxon>Pseudomonadati</taxon>
        <taxon>Pseudomonadota</taxon>
        <taxon>Gammaproteobacteria</taxon>
        <taxon>Enterobacterales</taxon>
        <taxon>Yersiniaceae</taxon>
        <taxon>Rouxiella</taxon>
    </lineage>
</organism>
<name>A0A1X0WGE7_9GAMM</name>
<dbReference type="InterPro" id="IPR009954">
    <property type="entry name" value="DUF1482"/>
</dbReference>
<dbReference type="GeneID" id="93566687"/>
<gene>
    <name evidence="1" type="ORF">BS640_09295</name>
</gene>
<dbReference type="Proteomes" id="UP000192536">
    <property type="component" value="Unassembled WGS sequence"/>
</dbReference>